<protein>
    <recommendedName>
        <fullName evidence="1">N-acetyltransferase domain-containing protein</fullName>
    </recommendedName>
</protein>
<accession>A0ABR3PXU8</accession>
<evidence type="ECO:0000313" key="3">
    <source>
        <dbReference type="Proteomes" id="UP001565368"/>
    </source>
</evidence>
<proteinExistence type="predicted"/>
<sequence>MTVTSTIISPALSKLAPAPAAPAPAPTASAPAPAPTPVVHWDAAADEPYLELPGIPGYRLTPHRFCAAEEDDLIELSNMPEVARWSYRRPYPYDRGHARAWIETMNTNTRDSVDALKADPSASVPVLPFVVVRDPNGRVVGDVGIWKEADEMRPYARSLGYTLHPKLHRRGIGSASVGTVIAWARDRLDGAKVIDAGIEVDNEPSQALVAKLGFTKVMTKSLSWPEDKGGGERTLGVWRLHL</sequence>
<reference evidence="2 3" key="1">
    <citation type="submission" date="2023-08" db="EMBL/GenBank/DDBJ databases">
        <title>Annotated Genome Sequence of Vanrija albida AlHP1.</title>
        <authorList>
            <person name="Herzog R."/>
        </authorList>
    </citation>
    <scope>NUCLEOTIDE SEQUENCE [LARGE SCALE GENOMIC DNA]</scope>
    <source>
        <strain evidence="2 3">AlHP1</strain>
    </source>
</reference>
<dbReference type="PANTHER" id="PTHR43792">
    <property type="entry name" value="GNAT FAMILY, PUTATIVE (AFU_ORTHOLOGUE AFUA_3G00765)-RELATED-RELATED"/>
    <property type="match status" value="1"/>
</dbReference>
<dbReference type="InterPro" id="IPR051531">
    <property type="entry name" value="N-acetyltransferase"/>
</dbReference>
<dbReference type="EMBL" id="JBBXJM010000005">
    <property type="protein sequence ID" value="KAL1407230.1"/>
    <property type="molecule type" value="Genomic_DNA"/>
</dbReference>
<feature type="domain" description="N-acetyltransferase" evidence="1">
    <location>
        <begin position="68"/>
        <end position="242"/>
    </location>
</feature>
<comment type="caution">
    <text evidence="2">The sequence shown here is derived from an EMBL/GenBank/DDBJ whole genome shotgun (WGS) entry which is preliminary data.</text>
</comment>
<dbReference type="SUPFAM" id="SSF55729">
    <property type="entry name" value="Acyl-CoA N-acyltransferases (Nat)"/>
    <property type="match status" value="1"/>
</dbReference>
<dbReference type="Proteomes" id="UP001565368">
    <property type="component" value="Unassembled WGS sequence"/>
</dbReference>
<evidence type="ECO:0000313" key="2">
    <source>
        <dbReference type="EMBL" id="KAL1407230.1"/>
    </source>
</evidence>
<keyword evidence="3" id="KW-1185">Reference proteome</keyword>
<dbReference type="RefSeq" id="XP_069207174.1">
    <property type="nucleotide sequence ID" value="XM_069355103.1"/>
</dbReference>
<name>A0ABR3PXU8_9TREE</name>
<evidence type="ECO:0000259" key="1">
    <source>
        <dbReference type="PROSITE" id="PS51186"/>
    </source>
</evidence>
<organism evidence="2 3">
    <name type="scientific">Vanrija albida</name>
    <dbReference type="NCBI Taxonomy" id="181172"/>
    <lineage>
        <taxon>Eukaryota</taxon>
        <taxon>Fungi</taxon>
        <taxon>Dikarya</taxon>
        <taxon>Basidiomycota</taxon>
        <taxon>Agaricomycotina</taxon>
        <taxon>Tremellomycetes</taxon>
        <taxon>Trichosporonales</taxon>
        <taxon>Trichosporonaceae</taxon>
        <taxon>Vanrija</taxon>
    </lineage>
</organism>
<dbReference type="InterPro" id="IPR016181">
    <property type="entry name" value="Acyl_CoA_acyltransferase"/>
</dbReference>
<gene>
    <name evidence="2" type="ORF">Q8F55_006647</name>
</gene>
<dbReference type="GeneID" id="95987690"/>
<dbReference type="Gene3D" id="3.40.630.30">
    <property type="match status" value="1"/>
</dbReference>
<dbReference type="InterPro" id="IPR000182">
    <property type="entry name" value="GNAT_dom"/>
</dbReference>
<dbReference type="PROSITE" id="PS51186">
    <property type="entry name" value="GNAT"/>
    <property type="match status" value="1"/>
</dbReference>
<dbReference type="Pfam" id="PF13302">
    <property type="entry name" value="Acetyltransf_3"/>
    <property type="match status" value="1"/>
</dbReference>
<dbReference type="CDD" id="cd04301">
    <property type="entry name" value="NAT_SF"/>
    <property type="match status" value="1"/>
</dbReference>
<dbReference type="PANTHER" id="PTHR43792:SF16">
    <property type="entry name" value="N-ACETYLTRANSFERASE DOMAIN-CONTAINING PROTEIN"/>
    <property type="match status" value="1"/>
</dbReference>